<evidence type="ECO:0000259" key="6">
    <source>
        <dbReference type="PROSITE" id="PS50021"/>
    </source>
</evidence>
<dbReference type="CDD" id="cd21268">
    <property type="entry name" value="CH_GAS2L1_2"/>
    <property type="match status" value="1"/>
</dbReference>
<feature type="region of interest" description="Disordered" evidence="5">
    <location>
        <begin position="271"/>
        <end position="451"/>
    </location>
</feature>
<feature type="compositionally biased region" description="Basic and acidic residues" evidence="5">
    <location>
        <begin position="288"/>
        <end position="303"/>
    </location>
</feature>
<comment type="subcellular location">
    <subcellularLocation>
        <location evidence="1">Cytoplasm</location>
        <location evidence="1">Cytoskeleton</location>
        <location evidence="1">Cilium basal body</location>
    </subcellularLocation>
</comment>
<feature type="compositionally biased region" description="Polar residues" evidence="5">
    <location>
        <begin position="374"/>
        <end position="394"/>
    </location>
</feature>
<name>A0A8J6FRC3_ELECQ</name>
<dbReference type="InterPro" id="IPR003108">
    <property type="entry name" value="GAR_dom"/>
</dbReference>
<feature type="compositionally biased region" description="Polar residues" evidence="5">
    <location>
        <begin position="863"/>
        <end position="881"/>
    </location>
</feature>
<evidence type="ECO:0000256" key="1">
    <source>
        <dbReference type="ARBA" id="ARBA00004120"/>
    </source>
</evidence>
<dbReference type="GO" id="GO:0001725">
    <property type="term" value="C:stress fiber"/>
    <property type="evidence" value="ECO:0007669"/>
    <property type="project" value="TreeGrafter"/>
</dbReference>
<dbReference type="Gene3D" id="3.30.920.20">
    <property type="entry name" value="Gas2-like domain"/>
    <property type="match status" value="1"/>
</dbReference>
<organism evidence="8 9">
    <name type="scientific">Eleutherodactylus coqui</name>
    <name type="common">Puerto Rican coqui</name>
    <dbReference type="NCBI Taxonomy" id="57060"/>
    <lineage>
        <taxon>Eukaryota</taxon>
        <taxon>Metazoa</taxon>
        <taxon>Chordata</taxon>
        <taxon>Craniata</taxon>
        <taxon>Vertebrata</taxon>
        <taxon>Euteleostomi</taxon>
        <taxon>Amphibia</taxon>
        <taxon>Batrachia</taxon>
        <taxon>Anura</taxon>
        <taxon>Neobatrachia</taxon>
        <taxon>Hyloidea</taxon>
        <taxon>Eleutherodactylidae</taxon>
        <taxon>Eleutherodactylinae</taxon>
        <taxon>Eleutherodactylus</taxon>
        <taxon>Eleutherodactylus</taxon>
    </lineage>
</organism>
<feature type="compositionally biased region" description="Basic and acidic residues" evidence="5">
    <location>
        <begin position="948"/>
        <end position="957"/>
    </location>
</feature>
<feature type="region of interest" description="Disordered" evidence="5">
    <location>
        <begin position="593"/>
        <end position="627"/>
    </location>
</feature>
<feature type="compositionally biased region" description="Polar residues" evidence="5">
    <location>
        <begin position="304"/>
        <end position="315"/>
    </location>
</feature>
<dbReference type="InterPro" id="IPR036872">
    <property type="entry name" value="CH_dom_sf"/>
</dbReference>
<reference evidence="8" key="1">
    <citation type="thesis" date="2020" institute="ProQuest LLC" country="789 East Eisenhower Parkway, Ann Arbor, MI, USA">
        <title>Comparative Genomics and Chromosome Evolution.</title>
        <authorList>
            <person name="Mudd A.B."/>
        </authorList>
    </citation>
    <scope>NUCLEOTIDE SEQUENCE</scope>
    <source>
        <strain evidence="8">HN-11 Male</strain>
        <tissue evidence="8">Kidney and liver</tissue>
    </source>
</reference>
<sequence>MPAHQGGSVRSIRPYKSSEEYLYAMKEDLAEWLKDLYNLDITLENFIEVLETGTLLCYHANNVTEAAGGFLTEYPDLAKKIWLPKSGVTFNASAQPGTFLARDNVSNFIQWCRKEMVIKDVLMFETEDLVLRKNEKNFILCLLELARRASRFGMSAPMLIQMEEQIEEEIREELELPPIEIPLPKPPSQRKLCDFKNLDQMVQHLVSRCTCPVQFCMIKVSEGKYKVGESNTLIFVRILRNHVMVRVGGGWDTLEHYLDKHDPCRCTSLSHKQASKSSNSLKPINATHEIKARLTPRSDDPNRSETTLIVSRSQSPLPPVDWKTYTSNSSRAYSFSSNSSESPDKSAAYKTTHGQSDLKRSFAFRGHERPATPSRRQLFTEDSSTSQQSRFSQASHDKRNFSTSSTVSHFTGSEEDNSNSSDIFSENHRGRREMGKSLAPDNKESMMKEVHKTQIQNAYVKAQTVTERDNIQHESRPKTPSRFLRPPSPSKYLLNNQQSKIPECQSKNTADIIMRSRSPTKQLSIRSSSPSKQLSTRSSSPTKQLSTRSSSPTKQLSTRSSSPTKQLNIRSPSPNKQFSQPMKQEFNGVKAMSTFNRPSTPSRAYHNDSQYRGGSTSIDNDLNTPYNKFTPARSVSAHIEQRTNVRNSRSTPTNQINRNSPAIKENTFAMKTQCKHASSLEASILSSNLEAGYKYKPLPIGPDQEKELYQSLEDEILSNIKVMEGDSDDNSNHENRFNDFTSSIASDVAVHDFDMQRKSVSALSSVRNRLKTPDGEVEIPRSGVYINIKWPSGGGNYDDVITELAKGPVKLHKVDVENWISKIPPKAGVRGEAKEKDLPLQPAELNRKSDKTPEVQKIDKNKLSSVESSNNKMQLPSQRLRQQAMEAKKKTLQATDDNQDSSVPSSNKEDTDEQSTLPQSSKPKRALKKPERVPSIYKLKLKPKIRPRKDNRPEKKPSKIPTPMSYRQGQSKTKNTKKKATRSSIIRRRNESQSTAASTEDLDTDEGTWSSELSLSLEASNPEKKEHCDKINTKTEEKEQPEEDGGEKEAADEEEETWV</sequence>
<dbReference type="GO" id="GO:1904825">
    <property type="term" value="P:protein localization to microtubule plus-end"/>
    <property type="evidence" value="ECO:0007669"/>
    <property type="project" value="TreeGrafter"/>
</dbReference>
<evidence type="ECO:0000256" key="4">
    <source>
        <dbReference type="ARBA" id="ARBA00038441"/>
    </source>
</evidence>
<dbReference type="InterPro" id="IPR036534">
    <property type="entry name" value="GAR_dom_sf"/>
</dbReference>
<dbReference type="EMBL" id="WNTK01000001">
    <property type="protein sequence ID" value="KAG9492701.1"/>
    <property type="molecule type" value="Genomic_DNA"/>
</dbReference>
<evidence type="ECO:0000313" key="9">
    <source>
        <dbReference type="Proteomes" id="UP000770717"/>
    </source>
</evidence>
<dbReference type="SMART" id="SM00243">
    <property type="entry name" value="GAS2"/>
    <property type="match status" value="1"/>
</dbReference>
<feature type="compositionally biased region" description="Basic and acidic residues" evidence="5">
    <location>
        <begin position="356"/>
        <end position="370"/>
    </location>
</feature>
<keyword evidence="3" id="KW-0206">Cytoskeleton</keyword>
<feature type="compositionally biased region" description="Low complexity" evidence="5">
    <location>
        <begin position="327"/>
        <end position="341"/>
    </location>
</feature>
<accession>A0A8J6FRC3</accession>
<dbReference type="PROSITE" id="PS51460">
    <property type="entry name" value="GAR"/>
    <property type="match status" value="1"/>
</dbReference>
<dbReference type="FunFam" id="1.10.418.10:FF:000047">
    <property type="entry name" value="Growth arrest specific 2 like 1"/>
    <property type="match status" value="1"/>
</dbReference>
<protein>
    <recommendedName>
        <fullName evidence="10">GAS2-like protein 2</fullName>
    </recommendedName>
</protein>
<evidence type="ECO:0000256" key="3">
    <source>
        <dbReference type="ARBA" id="ARBA00023212"/>
    </source>
</evidence>
<feature type="compositionally biased region" description="Acidic residues" evidence="5">
    <location>
        <begin position="1039"/>
        <end position="1059"/>
    </location>
</feature>
<dbReference type="SUPFAM" id="SSF47576">
    <property type="entry name" value="Calponin-homology domain, CH-domain"/>
    <property type="match status" value="1"/>
</dbReference>
<evidence type="ECO:0000259" key="7">
    <source>
        <dbReference type="PROSITE" id="PS51460"/>
    </source>
</evidence>
<dbReference type="SMART" id="SM00033">
    <property type="entry name" value="CH"/>
    <property type="match status" value="1"/>
</dbReference>
<keyword evidence="9" id="KW-1185">Reference proteome</keyword>
<comment type="similarity">
    <text evidence="4">Belongs to the GAS2 family.</text>
</comment>
<feature type="compositionally biased region" description="Polar residues" evidence="5">
    <location>
        <begin position="493"/>
        <end position="509"/>
    </location>
</feature>
<dbReference type="FunFam" id="3.30.920.20:FF:000004">
    <property type="entry name" value="GAS2-like protein 1 isoform X1"/>
    <property type="match status" value="1"/>
</dbReference>
<feature type="compositionally biased region" description="Basic residues" evidence="5">
    <location>
        <begin position="974"/>
        <end position="987"/>
    </location>
</feature>
<dbReference type="Pfam" id="PF02187">
    <property type="entry name" value="GAS2"/>
    <property type="match status" value="1"/>
</dbReference>
<feature type="compositionally biased region" description="Polar residues" evidence="5">
    <location>
        <begin position="892"/>
        <end position="906"/>
    </location>
</feature>
<dbReference type="GO" id="GO:0051015">
    <property type="term" value="F:actin filament binding"/>
    <property type="evidence" value="ECO:0007669"/>
    <property type="project" value="TreeGrafter"/>
</dbReference>
<feature type="compositionally biased region" description="Polar residues" evidence="5">
    <location>
        <begin position="517"/>
        <end position="581"/>
    </location>
</feature>
<dbReference type="GO" id="GO:0031110">
    <property type="term" value="P:regulation of microtubule polymerization or depolymerization"/>
    <property type="evidence" value="ECO:0007669"/>
    <property type="project" value="TreeGrafter"/>
</dbReference>
<evidence type="ECO:0000313" key="8">
    <source>
        <dbReference type="EMBL" id="KAG9492701.1"/>
    </source>
</evidence>
<dbReference type="Gene3D" id="1.10.418.10">
    <property type="entry name" value="Calponin-like domain"/>
    <property type="match status" value="1"/>
</dbReference>
<feature type="compositionally biased region" description="Basic and acidic residues" evidence="5">
    <location>
        <begin position="425"/>
        <end position="451"/>
    </location>
</feature>
<dbReference type="GO" id="GO:0008093">
    <property type="term" value="F:cytoskeletal anchor activity"/>
    <property type="evidence" value="ECO:0007669"/>
    <property type="project" value="TreeGrafter"/>
</dbReference>
<dbReference type="GO" id="GO:0005737">
    <property type="term" value="C:cytoplasm"/>
    <property type="evidence" value="ECO:0007669"/>
    <property type="project" value="TreeGrafter"/>
</dbReference>
<feature type="domain" description="GAR" evidence="7">
    <location>
        <begin position="193"/>
        <end position="265"/>
    </location>
</feature>
<evidence type="ECO:0000256" key="5">
    <source>
        <dbReference type="SAM" id="MobiDB-lite"/>
    </source>
</evidence>
<evidence type="ECO:0008006" key="10">
    <source>
        <dbReference type="Google" id="ProtNLM"/>
    </source>
</evidence>
<feature type="compositionally biased region" description="Basic and acidic residues" evidence="5">
    <location>
        <begin position="466"/>
        <end position="477"/>
    </location>
</feature>
<dbReference type="GO" id="GO:0001578">
    <property type="term" value="P:microtubule bundle formation"/>
    <property type="evidence" value="ECO:0007669"/>
    <property type="project" value="TreeGrafter"/>
</dbReference>
<dbReference type="GO" id="GO:0008017">
    <property type="term" value="F:microtubule binding"/>
    <property type="evidence" value="ECO:0007669"/>
    <property type="project" value="InterPro"/>
</dbReference>
<feature type="region of interest" description="Disordered" evidence="5">
    <location>
        <begin position="829"/>
        <end position="1059"/>
    </location>
</feature>
<feature type="compositionally biased region" description="Polar residues" evidence="5">
    <location>
        <begin position="401"/>
        <end position="411"/>
    </location>
</feature>
<dbReference type="GO" id="GO:0005884">
    <property type="term" value="C:actin filament"/>
    <property type="evidence" value="ECO:0007669"/>
    <property type="project" value="TreeGrafter"/>
</dbReference>
<keyword evidence="2" id="KW-0963">Cytoplasm</keyword>
<feature type="compositionally biased region" description="Polar residues" evidence="5">
    <location>
        <begin position="271"/>
        <end position="282"/>
    </location>
</feature>
<dbReference type="Proteomes" id="UP000770717">
    <property type="component" value="Unassembled WGS sequence"/>
</dbReference>
<dbReference type="Pfam" id="PF00307">
    <property type="entry name" value="CH"/>
    <property type="match status" value="1"/>
</dbReference>
<feature type="compositionally biased region" description="Basic and acidic residues" evidence="5">
    <location>
        <begin position="845"/>
        <end position="862"/>
    </location>
</feature>
<dbReference type="AlphaFoldDB" id="A0A8J6FRC3"/>
<feature type="compositionally biased region" description="Basic and acidic residues" evidence="5">
    <location>
        <begin position="829"/>
        <end position="838"/>
    </location>
</feature>
<feature type="region of interest" description="Disordered" evidence="5">
    <location>
        <begin position="465"/>
        <end position="581"/>
    </location>
</feature>
<dbReference type="PANTHER" id="PTHR46756">
    <property type="entry name" value="TRANSGELIN"/>
    <property type="match status" value="1"/>
</dbReference>
<dbReference type="OrthoDB" id="206130at2759"/>
<dbReference type="GO" id="GO:0035371">
    <property type="term" value="C:microtubule plus-end"/>
    <property type="evidence" value="ECO:0007669"/>
    <property type="project" value="TreeGrafter"/>
</dbReference>
<dbReference type="GO" id="GO:0060296">
    <property type="term" value="P:regulation of cilium beat frequency involved in ciliary motility"/>
    <property type="evidence" value="ECO:0007669"/>
    <property type="project" value="UniProtKB-ARBA"/>
</dbReference>
<feature type="compositionally biased region" description="Basic and acidic residues" evidence="5">
    <location>
        <begin position="1021"/>
        <end position="1038"/>
    </location>
</feature>
<gene>
    <name evidence="8" type="ORF">GDO78_000935</name>
</gene>
<dbReference type="PANTHER" id="PTHR46756:SF26">
    <property type="entry name" value="GAS2-LIKE PROTEIN 2B"/>
    <property type="match status" value="1"/>
</dbReference>
<comment type="caution">
    <text evidence="8">The sequence shown here is derived from an EMBL/GenBank/DDBJ whole genome shotgun (WGS) entry which is preliminary data.</text>
</comment>
<feature type="compositionally biased region" description="Low complexity" evidence="5">
    <location>
        <begin position="1010"/>
        <end position="1020"/>
    </location>
</feature>
<dbReference type="SUPFAM" id="SSF143575">
    <property type="entry name" value="GAS2 domain-like"/>
    <property type="match status" value="1"/>
</dbReference>
<dbReference type="PROSITE" id="PS50021">
    <property type="entry name" value="CH"/>
    <property type="match status" value="1"/>
</dbReference>
<proteinExistence type="inferred from homology"/>
<dbReference type="GO" id="GO:0051764">
    <property type="term" value="P:actin crosslink formation"/>
    <property type="evidence" value="ECO:0007669"/>
    <property type="project" value="TreeGrafter"/>
</dbReference>
<feature type="domain" description="Calponin-homology (CH)" evidence="6">
    <location>
        <begin position="23"/>
        <end position="150"/>
    </location>
</feature>
<dbReference type="InterPro" id="IPR001715">
    <property type="entry name" value="CH_dom"/>
</dbReference>
<evidence type="ECO:0000256" key="2">
    <source>
        <dbReference type="ARBA" id="ARBA00022490"/>
    </source>
</evidence>